<feature type="region of interest" description="Disordered" evidence="1">
    <location>
        <begin position="74"/>
        <end position="122"/>
    </location>
</feature>
<protein>
    <recommendedName>
        <fullName evidence="6">Peptidoglycan-binding protein LysM</fullName>
    </recommendedName>
</protein>
<gene>
    <name evidence="4" type="ORF">C8263_16635</name>
</gene>
<evidence type="ECO:0008006" key="6">
    <source>
        <dbReference type="Google" id="ProtNLM"/>
    </source>
</evidence>
<dbReference type="PROSITE" id="PS51782">
    <property type="entry name" value="LYSM"/>
    <property type="match status" value="1"/>
</dbReference>
<name>A0A2T3W431_9DEIO</name>
<dbReference type="AlphaFoldDB" id="A0A2T3W431"/>
<accession>A0A2T3W431</accession>
<evidence type="ECO:0000256" key="1">
    <source>
        <dbReference type="SAM" id="MobiDB-lite"/>
    </source>
</evidence>
<dbReference type="EMBL" id="PYSV01000022">
    <property type="protein sequence ID" value="PTA66658.1"/>
    <property type="molecule type" value="Genomic_DNA"/>
</dbReference>
<dbReference type="InterPro" id="IPR051686">
    <property type="entry name" value="Lipoprotein_DolP"/>
</dbReference>
<dbReference type="SUPFAM" id="SSF54106">
    <property type="entry name" value="LysM domain"/>
    <property type="match status" value="1"/>
</dbReference>
<dbReference type="Gene3D" id="3.10.350.10">
    <property type="entry name" value="LysM domain"/>
    <property type="match status" value="1"/>
</dbReference>
<comment type="caution">
    <text evidence="4">The sequence shown here is derived from an EMBL/GenBank/DDBJ whole genome shotgun (WGS) entry which is preliminary data.</text>
</comment>
<feature type="domain" description="BON" evidence="2">
    <location>
        <begin position="4"/>
        <end position="73"/>
    </location>
</feature>
<evidence type="ECO:0000313" key="4">
    <source>
        <dbReference type="EMBL" id="PTA66658.1"/>
    </source>
</evidence>
<dbReference type="RefSeq" id="WP_107139260.1">
    <property type="nucleotide sequence ID" value="NZ_PYSV01000022.1"/>
</dbReference>
<organism evidence="4 5">
    <name type="scientific">Deinococcus arcticus</name>
    <dbReference type="NCBI Taxonomy" id="2136176"/>
    <lineage>
        <taxon>Bacteria</taxon>
        <taxon>Thermotogati</taxon>
        <taxon>Deinococcota</taxon>
        <taxon>Deinococci</taxon>
        <taxon>Deinococcales</taxon>
        <taxon>Deinococcaceae</taxon>
        <taxon>Deinococcus</taxon>
    </lineage>
</organism>
<keyword evidence="5" id="KW-1185">Reference proteome</keyword>
<proteinExistence type="predicted"/>
<evidence type="ECO:0000313" key="5">
    <source>
        <dbReference type="Proteomes" id="UP000240317"/>
    </source>
</evidence>
<dbReference type="Gene3D" id="3.30.1340.30">
    <property type="match status" value="1"/>
</dbReference>
<dbReference type="InterPro" id="IPR014004">
    <property type="entry name" value="Transpt-assoc_nodulatn_dom_bac"/>
</dbReference>
<dbReference type="SMART" id="SM00257">
    <property type="entry name" value="LysM"/>
    <property type="match status" value="1"/>
</dbReference>
<reference evidence="4 5" key="1">
    <citation type="submission" date="2018-03" db="EMBL/GenBank/DDBJ databases">
        <title>Draft genome of Deinococcus sp. OD32.</title>
        <authorList>
            <person name="Wang X.-P."/>
            <person name="Du Z.-J."/>
        </authorList>
    </citation>
    <scope>NUCLEOTIDE SEQUENCE [LARGE SCALE GENOMIC DNA]</scope>
    <source>
        <strain evidence="4 5">OD32</strain>
    </source>
</reference>
<feature type="compositionally biased region" description="Low complexity" evidence="1">
    <location>
        <begin position="74"/>
        <end position="94"/>
    </location>
</feature>
<feature type="domain" description="BON" evidence="2">
    <location>
        <begin position="142"/>
        <end position="211"/>
    </location>
</feature>
<dbReference type="OrthoDB" id="9800780at2"/>
<dbReference type="PROSITE" id="PS50914">
    <property type="entry name" value="BON"/>
    <property type="match status" value="2"/>
</dbReference>
<dbReference type="InterPro" id="IPR036779">
    <property type="entry name" value="LysM_dom_sf"/>
</dbReference>
<sequence>MWPFGKSTAERVKDALNEQPRLQGLGLQVQERGGEVKVTGMVPNDRYLGLIRVVAGGINGVKTVDVSGVTFEQASAPPTSASPQRSAPAASTPAAPLPELQPQVAPTTGNMNARPQAAPEQAAELEPLAQASRQDDDAELEDNSRIAKAVHQALRGNGELADDPIDVLQSGKSIILRGVVDNDHEQRLAEKLARAVDGVAGVDISGLRVAAGAKALAKEKDQDTGDTVYTVKAGDSLSEIAQKYYGDAMQYKKIAHYNNISNPDLIQPGQKLRIPG</sequence>
<dbReference type="CDD" id="cd00118">
    <property type="entry name" value="LysM"/>
    <property type="match status" value="1"/>
</dbReference>
<dbReference type="Proteomes" id="UP000240317">
    <property type="component" value="Unassembled WGS sequence"/>
</dbReference>
<dbReference type="InterPro" id="IPR018392">
    <property type="entry name" value="LysM"/>
</dbReference>
<dbReference type="Pfam" id="PF01476">
    <property type="entry name" value="LysM"/>
    <property type="match status" value="1"/>
</dbReference>
<dbReference type="PANTHER" id="PTHR34606:SF15">
    <property type="entry name" value="BON DOMAIN-CONTAINING PROTEIN"/>
    <property type="match status" value="1"/>
</dbReference>
<dbReference type="PANTHER" id="PTHR34606">
    <property type="entry name" value="BON DOMAIN-CONTAINING PROTEIN"/>
    <property type="match status" value="1"/>
</dbReference>
<dbReference type="SMART" id="SM00749">
    <property type="entry name" value="BON"/>
    <property type="match status" value="2"/>
</dbReference>
<dbReference type="Pfam" id="PF04972">
    <property type="entry name" value="BON"/>
    <property type="match status" value="2"/>
</dbReference>
<feature type="domain" description="LysM" evidence="3">
    <location>
        <begin position="227"/>
        <end position="274"/>
    </location>
</feature>
<evidence type="ECO:0000259" key="3">
    <source>
        <dbReference type="PROSITE" id="PS51782"/>
    </source>
</evidence>
<feature type="compositionally biased region" description="Polar residues" evidence="1">
    <location>
        <begin position="104"/>
        <end position="113"/>
    </location>
</feature>
<evidence type="ECO:0000259" key="2">
    <source>
        <dbReference type="PROSITE" id="PS50914"/>
    </source>
</evidence>
<dbReference type="InterPro" id="IPR007055">
    <property type="entry name" value="BON_dom"/>
</dbReference>